<dbReference type="GO" id="GO:0016779">
    <property type="term" value="F:nucleotidyltransferase activity"/>
    <property type="evidence" value="ECO:0007669"/>
    <property type="project" value="UniProtKB-KW"/>
</dbReference>
<evidence type="ECO:0000313" key="5">
    <source>
        <dbReference type="EMBL" id="CAG9765324.1"/>
    </source>
</evidence>
<accession>A0A9N9QMP0</accession>
<keyword evidence="4" id="KW-0378">Hydrolase</keyword>
<dbReference type="InterPro" id="IPR050951">
    <property type="entry name" value="Retrovirus_Pol_polyprotein"/>
</dbReference>
<dbReference type="GO" id="GO:0004519">
    <property type="term" value="F:endonuclease activity"/>
    <property type="evidence" value="ECO:0007669"/>
    <property type="project" value="UniProtKB-KW"/>
</dbReference>
<evidence type="ECO:0000256" key="3">
    <source>
        <dbReference type="ARBA" id="ARBA00022722"/>
    </source>
</evidence>
<evidence type="ECO:0000256" key="2">
    <source>
        <dbReference type="ARBA" id="ARBA00022695"/>
    </source>
</evidence>
<reference evidence="5" key="1">
    <citation type="submission" date="2022-01" db="EMBL/GenBank/DDBJ databases">
        <authorList>
            <person name="King R."/>
        </authorList>
    </citation>
    <scope>NUCLEOTIDE SEQUENCE</scope>
</reference>
<evidence type="ECO:0000313" key="6">
    <source>
        <dbReference type="Proteomes" id="UP001152799"/>
    </source>
</evidence>
<keyword evidence="6" id="KW-1185">Reference proteome</keyword>
<keyword evidence="3" id="KW-0540">Nuclease</keyword>
<evidence type="ECO:0000256" key="4">
    <source>
        <dbReference type="ARBA" id="ARBA00022759"/>
    </source>
</evidence>
<dbReference type="OrthoDB" id="6777978at2759"/>
<keyword evidence="2" id="KW-0548">Nucleotidyltransferase</keyword>
<dbReference type="PANTHER" id="PTHR37984:SF5">
    <property type="entry name" value="PROTEIN NYNRIN-LIKE"/>
    <property type="match status" value="1"/>
</dbReference>
<organism evidence="5 6">
    <name type="scientific">Ceutorhynchus assimilis</name>
    <name type="common">cabbage seed weevil</name>
    <dbReference type="NCBI Taxonomy" id="467358"/>
    <lineage>
        <taxon>Eukaryota</taxon>
        <taxon>Metazoa</taxon>
        <taxon>Ecdysozoa</taxon>
        <taxon>Arthropoda</taxon>
        <taxon>Hexapoda</taxon>
        <taxon>Insecta</taxon>
        <taxon>Pterygota</taxon>
        <taxon>Neoptera</taxon>
        <taxon>Endopterygota</taxon>
        <taxon>Coleoptera</taxon>
        <taxon>Polyphaga</taxon>
        <taxon>Cucujiformia</taxon>
        <taxon>Curculionidae</taxon>
        <taxon>Ceutorhynchinae</taxon>
        <taxon>Ceutorhynchus</taxon>
    </lineage>
</organism>
<gene>
    <name evidence="5" type="ORF">CEUTPL_LOCUS5933</name>
</gene>
<sequence length="237" mass="27218">MRNRNVHEVSQEKLATQEDEEEVNELFVEEISTKNNKLVWLYDLIIGKVKIPFKIDTGADSNIISFNMFKELSYKLGNNAVLNKTKNVVKAFGGSTIKVVGVAKLACKYLDGKNNEWKDALNDFYVVNMDCTPLIGLKTCLDMELLDNRDETLGQLIKYINNGWTDFNIKKCNSVEIKHFYNLRHNLFFKNDIVLLDDRIIIPEALKDEMLIKIHGNVHFGIIKNNSSTTRDIVSTR</sequence>
<dbReference type="InterPro" id="IPR021109">
    <property type="entry name" value="Peptidase_aspartic_dom_sf"/>
</dbReference>
<protein>
    <recommendedName>
        <fullName evidence="7">Peptidase A2 domain-containing protein</fullName>
    </recommendedName>
</protein>
<evidence type="ECO:0000256" key="1">
    <source>
        <dbReference type="ARBA" id="ARBA00022679"/>
    </source>
</evidence>
<name>A0A9N9QMP0_9CUCU</name>
<dbReference type="AlphaFoldDB" id="A0A9N9QMP0"/>
<dbReference type="CDD" id="cd05481">
    <property type="entry name" value="retropepsin_like_LTR_1"/>
    <property type="match status" value="1"/>
</dbReference>
<dbReference type="SUPFAM" id="SSF50630">
    <property type="entry name" value="Acid proteases"/>
    <property type="match status" value="1"/>
</dbReference>
<evidence type="ECO:0008006" key="7">
    <source>
        <dbReference type="Google" id="ProtNLM"/>
    </source>
</evidence>
<dbReference type="Proteomes" id="UP001152799">
    <property type="component" value="Chromosome 2"/>
</dbReference>
<keyword evidence="1" id="KW-0808">Transferase</keyword>
<proteinExistence type="predicted"/>
<dbReference type="EMBL" id="OU892278">
    <property type="protein sequence ID" value="CAG9765324.1"/>
    <property type="molecule type" value="Genomic_DNA"/>
</dbReference>
<dbReference type="Gene3D" id="2.40.70.10">
    <property type="entry name" value="Acid Proteases"/>
    <property type="match status" value="1"/>
</dbReference>
<keyword evidence="4" id="KW-0255">Endonuclease</keyword>
<dbReference type="PANTHER" id="PTHR37984">
    <property type="entry name" value="PROTEIN CBG26694"/>
    <property type="match status" value="1"/>
</dbReference>